<dbReference type="InterPro" id="IPR050491">
    <property type="entry name" value="AmpC-like"/>
</dbReference>
<protein>
    <submittedName>
        <fullName evidence="3">Beta-lactamase family protein</fullName>
    </submittedName>
</protein>
<feature type="domain" description="Beta-lactamase-related" evidence="2">
    <location>
        <begin position="147"/>
        <end position="464"/>
    </location>
</feature>
<proteinExistence type="predicted"/>
<dbReference type="InterPro" id="IPR001466">
    <property type="entry name" value="Beta-lactam-related"/>
</dbReference>
<dbReference type="InterPro" id="IPR012338">
    <property type="entry name" value="Beta-lactam/transpept-like"/>
</dbReference>
<feature type="signal peptide" evidence="1">
    <location>
        <begin position="1"/>
        <end position="18"/>
    </location>
</feature>
<reference evidence="3" key="2">
    <citation type="journal article" date="2021" name="PeerJ">
        <title>Extensive microbial diversity within the chicken gut microbiome revealed by metagenomics and culture.</title>
        <authorList>
            <person name="Gilroy R."/>
            <person name="Ravi A."/>
            <person name="Getino M."/>
            <person name="Pursley I."/>
            <person name="Horton D.L."/>
            <person name="Alikhan N.F."/>
            <person name="Baker D."/>
            <person name="Gharbi K."/>
            <person name="Hall N."/>
            <person name="Watson M."/>
            <person name="Adriaenssens E.M."/>
            <person name="Foster-Nyarko E."/>
            <person name="Jarju S."/>
            <person name="Secka A."/>
            <person name="Antonio M."/>
            <person name="Oren A."/>
            <person name="Chaudhuri R.R."/>
            <person name="La Ragione R."/>
            <person name="Hildebrand F."/>
            <person name="Pallen M.J."/>
        </authorList>
    </citation>
    <scope>NUCLEOTIDE SEQUENCE</scope>
    <source>
        <strain evidence="3">1383</strain>
    </source>
</reference>
<dbReference type="Pfam" id="PF00144">
    <property type="entry name" value="Beta-lactamase"/>
    <property type="match status" value="1"/>
</dbReference>
<organism evidence="3 4">
    <name type="scientific">Candidatus Merdimorpha stercoravium</name>
    <dbReference type="NCBI Taxonomy" id="2840863"/>
    <lineage>
        <taxon>Bacteria</taxon>
        <taxon>Pseudomonadati</taxon>
        <taxon>Bacteroidota</taxon>
        <taxon>Flavobacteriia</taxon>
        <taxon>Flavobacteriales</taxon>
        <taxon>Candidatus Merdimorpha</taxon>
    </lineage>
</organism>
<sequence>MKNFLDRFLKVLFLSALAALIAVSCSKTDGPGGDDDPDDGTVPPQWACTLKSISFAPKDNPGLTATCSHRLLAGTYYVTIPIGVPLNNLKATFNVSDGAKVEIDGKAMTSGVTPHDYSKLVRIKVTSMDGSASAYYYVNVQNGIDKIDKLVYDFMEKYSIPGISVSIAHKGKLVFARGYGYADKDNYERLEPNYMLRLASCSKPFASMCIMRLLDEGKLKLTDRPFALGGVLYEQFPDHKANFEQMTIRSFLEHTSGINQAAKFDPMFDNNITKQLSNIETIEYVVKNFDSNYAPGEKYQYSNFGYCVLGRVVEAITGMPYEDYLKQAVLEPAGAKNIRVGSTGLANRLPNESVYYSQDGTNGYGNDMKRLDSCGGLIASTPDLMRMACALDGQDDRPDIFPQYILDLMVTPSTAYRYYALGWRVGHSLYPGAAYHSGNLAGTATMWARNYNGDTHCAILCNSRSYLNQSSGSFDDALYVLLSRVMATGNWPDQDLFPEFE</sequence>
<dbReference type="SUPFAM" id="SSF56601">
    <property type="entry name" value="beta-lactamase/transpeptidase-like"/>
    <property type="match status" value="1"/>
</dbReference>
<evidence type="ECO:0000313" key="4">
    <source>
        <dbReference type="Proteomes" id="UP000824161"/>
    </source>
</evidence>
<dbReference type="PANTHER" id="PTHR46825">
    <property type="entry name" value="D-ALANYL-D-ALANINE-CARBOXYPEPTIDASE/ENDOPEPTIDASE AMPH"/>
    <property type="match status" value="1"/>
</dbReference>
<reference evidence="3" key="1">
    <citation type="submission" date="2020-10" db="EMBL/GenBank/DDBJ databases">
        <authorList>
            <person name="Gilroy R."/>
        </authorList>
    </citation>
    <scope>NUCLEOTIDE SEQUENCE</scope>
    <source>
        <strain evidence="3">1383</strain>
    </source>
</reference>
<comment type="caution">
    <text evidence="3">The sequence shown here is derived from an EMBL/GenBank/DDBJ whole genome shotgun (WGS) entry which is preliminary data.</text>
</comment>
<keyword evidence="1" id="KW-0732">Signal</keyword>
<evidence type="ECO:0000313" key="3">
    <source>
        <dbReference type="EMBL" id="HIT98332.1"/>
    </source>
</evidence>
<dbReference type="Gene3D" id="2.60.40.2340">
    <property type="match status" value="1"/>
</dbReference>
<dbReference type="AlphaFoldDB" id="A0A9D1HC91"/>
<dbReference type="PROSITE" id="PS51257">
    <property type="entry name" value="PROKAR_LIPOPROTEIN"/>
    <property type="match status" value="1"/>
</dbReference>
<dbReference type="EMBL" id="DVLY01000143">
    <property type="protein sequence ID" value="HIT98332.1"/>
    <property type="molecule type" value="Genomic_DNA"/>
</dbReference>
<feature type="chain" id="PRO_5038843834" evidence="1">
    <location>
        <begin position="19"/>
        <end position="501"/>
    </location>
</feature>
<accession>A0A9D1HC91</accession>
<name>A0A9D1HC91_9FLAO</name>
<dbReference type="Gene3D" id="3.40.710.10">
    <property type="entry name" value="DD-peptidase/beta-lactamase superfamily"/>
    <property type="match status" value="1"/>
</dbReference>
<dbReference type="PANTHER" id="PTHR46825:SF9">
    <property type="entry name" value="BETA-LACTAMASE-RELATED DOMAIN-CONTAINING PROTEIN"/>
    <property type="match status" value="1"/>
</dbReference>
<dbReference type="Proteomes" id="UP000824161">
    <property type="component" value="Unassembled WGS sequence"/>
</dbReference>
<evidence type="ECO:0000256" key="1">
    <source>
        <dbReference type="SAM" id="SignalP"/>
    </source>
</evidence>
<evidence type="ECO:0000259" key="2">
    <source>
        <dbReference type="Pfam" id="PF00144"/>
    </source>
</evidence>
<gene>
    <name evidence="3" type="ORF">IAC44_05775</name>
</gene>